<evidence type="ECO:0000313" key="2">
    <source>
        <dbReference type="Proteomes" id="UP000242662"/>
    </source>
</evidence>
<dbReference type="Proteomes" id="UP000242662">
    <property type="component" value="Unassembled WGS sequence"/>
</dbReference>
<keyword evidence="2" id="KW-1185">Reference proteome</keyword>
<dbReference type="EMBL" id="FMYM01000006">
    <property type="protein sequence ID" value="SDC22469.1"/>
    <property type="molecule type" value="Genomic_DNA"/>
</dbReference>
<accession>A0A1G6JUL5</accession>
<gene>
    <name evidence="1" type="ORF">SAMN05421737_10699</name>
</gene>
<organism evidence="1 2">
    <name type="scientific">Shouchella lonarensis</name>
    <dbReference type="NCBI Taxonomy" id="1464122"/>
    <lineage>
        <taxon>Bacteria</taxon>
        <taxon>Bacillati</taxon>
        <taxon>Bacillota</taxon>
        <taxon>Bacilli</taxon>
        <taxon>Bacillales</taxon>
        <taxon>Bacillaceae</taxon>
        <taxon>Shouchella</taxon>
    </lineage>
</organism>
<dbReference type="AlphaFoldDB" id="A0A1G6JUL5"/>
<proteinExistence type="predicted"/>
<name>A0A1G6JUL5_9BACI</name>
<reference evidence="2" key="1">
    <citation type="submission" date="2016-09" db="EMBL/GenBank/DDBJ databases">
        <authorList>
            <person name="Varghese N."/>
            <person name="Submissions S."/>
        </authorList>
    </citation>
    <scope>NUCLEOTIDE SEQUENCE [LARGE SCALE GENOMIC DNA]</scope>
    <source>
        <strain evidence="2">25nlg</strain>
    </source>
</reference>
<sequence>MDNPSYLIFSHEIVYAGSRDEESRGHLTSGTEF</sequence>
<evidence type="ECO:0000313" key="1">
    <source>
        <dbReference type="EMBL" id="SDC22469.1"/>
    </source>
</evidence>
<protein>
    <submittedName>
        <fullName evidence="1">Uncharacterized protein</fullName>
    </submittedName>
</protein>